<dbReference type="Pfam" id="PF04488">
    <property type="entry name" value="Gly_transf_sug"/>
    <property type="match status" value="1"/>
</dbReference>
<dbReference type="Proteomes" id="UP001165679">
    <property type="component" value="Unassembled WGS sequence"/>
</dbReference>
<dbReference type="Gene3D" id="3.90.550.20">
    <property type="match status" value="1"/>
</dbReference>
<dbReference type="GO" id="GO:0000030">
    <property type="term" value="F:mannosyltransferase activity"/>
    <property type="evidence" value="ECO:0007669"/>
    <property type="project" value="TreeGrafter"/>
</dbReference>
<dbReference type="GO" id="GO:0051999">
    <property type="term" value="P:mannosyl-inositol phosphorylceramide biosynthetic process"/>
    <property type="evidence" value="ECO:0007669"/>
    <property type="project" value="TreeGrafter"/>
</dbReference>
<evidence type="ECO:0000256" key="1">
    <source>
        <dbReference type="ARBA" id="ARBA00022679"/>
    </source>
</evidence>
<name>A0AA41YKN0_9PROT</name>
<gene>
    <name evidence="2" type="ORF">OL599_13135</name>
</gene>
<keyword evidence="3" id="KW-1185">Reference proteome</keyword>
<comment type="caution">
    <text evidence="2">The sequence shown here is derived from an EMBL/GenBank/DDBJ whole genome shotgun (WGS) entry which is preliminary data.</text>
</comment>
<proteinExistence type="predicted"/>
<dbReference type="PANTHER" id="PTHR32385:SF15">
    <property type="entry name" value="INOSITOL PHOSPHOCERAMIDE MANNOSYLTRANSFERASE 1"/>
    <property type="match status" value="1"/>
</dbReference>
<reference evidence="2" key="1">
    <citation type="submission" date="2022-09" db="EMBL/GenBank/DDBJ databases">
        <title>Rhodovastum sp. nov. RN2-1 isolated from soil in Seongnam, South Korea.</title>
        <authorList>
            <person name="Le N.T."/>
        </authorList>
    </citation>
    <scope>NUCLEOTIDE SEQUENCE</scope>
    <source>
        <strain evidence="2">RN2-1</strain>
    </source>
</reference>
<evidence type="ECO:0000313" key="3">
    <source>
        <dbReference type="Proteomes" id="UP001165679"/>
    </source>
</evidence>
<dbReference type="SUPFAM" id="SSF48452">
    <property type="entry name" value="TPR-like"/>
    <property type="match status" value="2"/>
</dbReference>
<dbReference type="GO" id="GO:0016020">
    <property type="term" value="C:membrane"/>
    <property type="evidence" value="ECO:0007669"/>
    <property type="project" value="GOC"/>
</dbReference>
<dbReference type="Pfam" id="PF14559">
    <property type="entry name" value="TPR_19"/>
    <property type="match status" value="1"/>
</dbReference>
<dbReference type="InterPro" id="IPR029044">
    <property type="entry name" value="Nucleotide-diphossugar_trans"/>
</dbReference>
<dbReference type="InterPro" id="IPR011990">
    <property type="entry name" value="TPR-like_helical_dom_sf"/>
</dbReference>
<dbReference type="InterPro" id="IPR051706">
    <property type="entry name" value="Glycosyltransferase_domain"/>
</dbReference>
<protein>
    <submittedName>
        <fullName evidence="2">Tetratricopeptide repeat protein</fullName>
    </submittedName>
</protein>
<accession>A0AA41YKN0</accession>
<reference evidence="2" key="2">
    <citation type="submission" date="2022-10" db="EMBL/GenBank/DDBJ databases">
        <authorList>
            <person name="Trinh H.N."/>
        </authorList>
    </citation>
    <scope>NUCLEOTIDE SEQUENCE</scope>
    <source>
        <strain evidence="2">RN2-1</strain>
    </source>
</reference>
<evidence type="ECO:0000313" key="2">
    <source>
        <dbReference type="EMBL" id="MCW3475521.1"/>
    </source>
</evidence>
<sequence length="933" mass="100875">MMNDRELITAGVEARRNGNRPAALEHFLAAIQAAPTEIVARLEAAQELRFAGQLAEALAVLPEDAVGKPQRASLLTLRAILTREQGDRAAALVLFRAVVEACPDHLAGRLEAAQELRFAGQLAEALAILPEDAVGKPQRAFLLTLRAILTRERGDRAAALVLFRAAVEACPDHLGGRLEAAQELRFAGQLAEALAILPEDAVGKPQRASLLTLRAILTRERGDRAAALVLFRAAVEACPDHLAGRLEAAQELRFAGQLAEALAILPEDAVGKPQRAFLLTVRGYLYRRLGDRVASQAAFSAAAAAAAAVPQNPIYHRAVLAEHRAHGCPEQALEWIERLPESLRTTSLLLAERGHIAMAMGEHTAALEAFRAVSALPGAPADCWANLAHCYQCLGAPDQAITVCEEALQREPGHAGTLLRLAELYLLANRYDECRALCSRIRASTDHAAAAWILRCRATTQAEGTAAALALTLRAEAELGPNAALLAYRLELLMRYGRFAEALAVCEAMADRLVDEPQLRLMAARLHLSQHRLVAAAALLDGWEPAAAWQRMHAELLRGTLAESQWRLADAVGHFRAAQALDPGAAAPSEQLGRVALLLLDIETANAALRHHAGAESSRRRLLGQSGNASQSLLGQVMDEYRLDAELIGKLRKVQALPPGARLGQLLSLVRGNPDSTPVAIALLLALRQAGMLDLAVPTSMAQRRIPRRIIQFWAQGAPPPEIAALMQTWRRWHPGHDWRSFDDPSAMAWLEQHGMHDVLRAYRRAREPAQRSDLFRLAFLAKEGGLYADADDACLAPLDHLVPPNTGLLCYQEEFASLGNNLIGAAPGHPVIRRALALATESVLRGDTDLVWLATGPGLLTRAFAQEMAASEHPARAWLADVAVLERGVATNATAMHLQVSYKGSNAHWLRGAFVTRGRHKPGAPLAERRSA</sequence>
<dbReference type="SUPFAM" id="SSF53448">
    <property type="entry name" value="Nucleotide-diphospho-sugar transferases"/>
    <property type="match status" value="1"/>
</dbReference>
<keyword evidence="1" id="KW-0808">Transferase</keyword>
<dbReference type="InterPro" id="IPR007577">
    <property type="entry name" value="GlycoTrfase_DXD_sugar-bd_CS"/>
</dbReference>
<dbReference type="AlphaFoldDB" id="A0AA41YKN0"/>
<dbReference type="PANTHER" id="PTHR32385">
    <property type="entry name" value="MANNOSYL PHOSPHORYLINOSITOL CERAMIDE SYNTHASE"/>
    <property type="match status" value="1"/>
</dbReference>
<dbReference type="SUPFAM" id="SSF48439">
    <property type="entry name" value="Protein prenylyltransferase"/>
    <property type="match status" value="1"/>
</dbReference>
<dbReference type="Gene3D" id="1.25.40.10">
    <property type="entry name" value="Tetratricopeptide repeat domain"/>
    <property type="match status" value="3"/>
</dbReference>
<organism evidence="2 3">
    <name type="scientific">Limobrevibacterium gyesilva</name>
    <dbReference type="NCBI Taxonomy" id="2991712"/>
    <lineage>
        <taxon>Bacteria</taxon>
        <taxon>Pseudomonadati</taxon>
        <taxon>Pseudomonadota</taxon>
        <taxon>Alphaproteobacteria</taxon>
        <taxon>Acetobacterales</taxon>
        <taxon>Acetobacteraceae</taxon>
        <taxon>Limobrevibacterium</taxon>
    </lineage>
</organism>
<dbReference type="EMBL" id="JAPDNT010000009">
    <property type="protein sequence ID" value="MCW3475521.1"/>
    <property type="molecule type" value="Genomic_DNA"/>
</dbReference>
<dbReference type="SMART" id="SM00028">
    <property type="entry name" value="TPR"/>
    <property type="match status" value="9"/>
</dbReference>
<dbReference type="InterPro" id="IPR019734">
    <property type="entry name" value="TPR_rpt"/>
</dbReference>